<dbReference type="SUPFAM" id="SSF56176">
    <property type="entry name" value="FAD-binding/transporter-associated domain-like"/>
    <property type="match status" value="1"/>
</dbReference>
<feature type="chain" id="PRO_5040294287" evidence="5">
    <location>
        <begin position="21"/>
        <end position="506"/>
    </location>
</feature>
<protein>
    <submittedName>
        <fullName evidence="7">FAD-binding domain-containing protein</fullName>
    </submittedName>
</protein>
<evidence type="ECO:0000256" key="2">
    <source>
        <dbReference type="ARBA" id="ARBA00022630"/>
    </source>
</evidence>
<dbReference type="EMBL" id="ML986584">
    <property type="protein sequence ID" value="KAF2268983.1"/>
    <property type="molecule type" value="Genomic_DNA"/>
</dbReference>
<dbReference type="InterPro" id="IPR016169">
    <property type="entry name" value="FAD-bd_PCMH_sub2"/>
</dbReference>
<dbReference type="PANTHER" id="PTHR42973:SF15">
    <property type="entry name" value="FAD-BINDING PCMH-TYPE DOMAIN-CONTAINING PROTEIN"/>
    <property type="match status" value="1"/>
</dbReference>
<sequence length="506" mass="55096">MKVLGALALVGCILPHFVFAQDSTNTVQAATQDCLNSKDVPVYWMSSPEYSELAEPFNLRLEYKPLVIVVPTTAKHVQDAVSCAAQCGVKVQPRGGGHSYASYSSGGKDGSMVINLEELHEVKLDTATGIAKVGGGVRLGNMAQKIYDQGKRALPHGTCPGVGIGGHATHGGYGYTSRTWGYALDTIVAVDVVLADGSLVKASFDENADIFWALRGAADSFGIILNFYLKTEPAPDSLTFFQFGWDNIAVPGSTKDTFTNTFLHFQDFATNASVVDDRIAFGVNLMYDDHFTLSGTFFGSAAEFNQAIKPELLRGVPTPTVINTVRDMEWIPYLILFGGADDITEPETGYDEHDDFFAKSITVPESDGLSKAALDSFYDYISAGDAPSSYFVIVNLYGGPGSAIATKDTDFAAYRERDSLWVFQNYGERANANPGIVPWINGMNDAVINAQPNTEFGAYLNYVDPSYSAQEAHRLYYGHELYARLLAFKKKYDPKNVFWNPQAIGA</sequence>
<gene>
    <name evidence="7" type="ORF">CC78DRAFT_509668</name>
</gene>
<keyword evidence="5" id="KW-0732">Signal</keyword>
<keyword evidence="4" id="KW-0560">Oxidoreductase</keyword>
<accession>A0A9P4N9A9</accession>
<dbReference type="Pfam" id="PF01565">
    <property type="entry name" value="FAD_binding_4"/>
    <property type="match status" value="1"/>
</dbReference>
<keyword evidence="8" id="KW-1185">Reference proteome</keyword>
<evidence type="ECO:0000256" key="4">
    <source>
        <dbReference type="ARBA" id="ARBA00023002"/>
    </source>
</evidence>
<keyword evidence="2" id="KW-0285">Flavoprotein</keyword>
<evidence type="ECO:0000256" key="5">
    <source>
        <dbReference type="SAM" id="SignalP"/>
    </source>
</evidence>
<dbReference type="Gene3D" id="3.40.462.20">
    <property type="match status" value="1"/>
</dbReference>
<proteinExistence type="inferred from homology"/>
<feature type="signal peptide" evidence="5">
    <location>
        <begin position="1"/>
        <end position="20"/>
    </location>
</feature>
<feature type="domain" description="FAD-binding PCMH-type" evidence="6">
    <location>
        <begin position="61"/>
        <end position="234"/>
    </location>
</feature>
<dbReference type="AlphaFoldDB" id="A0A9P4N9A9"/>
<dbReference type="GO" id="GO:0071949">
    <property type="term" value="F:FAD binding"/>
    <property type="evidence" value="ECO:0007669"/>
    <property type="project" value="InterPro"/>
</dbReference>
<dbReference type="GO" id="GO:0016491">
    <property type="term" value="F:oxidoreductase activity"/>
    <property type="evidence" value="ECO:0007669"/>
    <property type="project" value="UniProtKB-KW"/>
</dbReference>
<comment type="caution">
    <text evidence="7">The sequence shown here is derived from an EMBL/GenBank/DDBJ whole genome shotgun (WGS) entry which is preliminary data.</text>
</comment>
<evidence type="ECO:0000259" key="6">
    <source>
        <dbReference type="PROSITE" id="PS51387"/>
    </source>
</evidence>
<evidence type="ECO:0000256" key="3">
    <source>
        <dbReference type="ARBA" id="ARBA00022827"/>
    </source>
</evidence>
<comment type="similarity">
    <text evidence="1">Belongs to the oxygen-dependent FAD-linked oxidoreductase family.</text>
</comment>
<evidence type="ECO:0000313" key="8">
    <source>
        <dbReference type="Proteomes" id="UP000800093"/>
    </source>
</evidence>
<dbReference type="Proteomes" id="UP000800093">
    <property type="component" value="Unassembled WGS sequence"/>
</dbReference>
<dbReference type="PROSITE" id="PS51387">
    <property type="entry name" value="FAD_PCMH"/>
    <property type="match status" value="1"/>
</dbReference>
<dbReference type="OrthoDB" id="407275at2759"/>
<evidence type="ECO:0000256" key="1">
    <source>
        <dbReference type="ARBA" id="ARBA00005466"/>
    </source>
</evidence>
<dbReference type="InterPro" id="IPR006094">
    <property type="entry name" value="Oxid_FAD_bind_N"/>
</dbReference>
<dbReference type="InterPro" id="IPR016166">
    <property type="entry name" value="FAD-bd_PCMH"/>
</dbReference>
<dbReference type="Gene3D" id="3.30.465.10">
    <property type="match status" value="1"/>
</dbReference>
<reference evidence="8" key="1">
    <citation type="journal article" date="2020" name="Stud. Mycol.">
        <title>101 Dothideomycetes genomes: A test case for predicting lifestyles and emergence of pathogens.</title>
        <authorList>
            <person name="Haridas S."/>
            <person name="Albert R."/>
            <person name="Binder M."/>
            <person name="Bloem J."/>
            <person name="LaButti K."/>
            <person name="Salamov A."/>
            <person name="Andreopoulos B."/>
            <person name="Baker S."/>
            <person name="Barry K."/>
            <person name="Bills G."/>
            <person name="Bluhm B."/>
            <person name="Cannon C."/>
            <person name="Castanera R."/>
            <person name="Culley D."/>
            <person name="Daum C."/>
            <person name="Ezra D."/>
            <person name="Gonzalez J."/>
            <person name="Henrissat B."/>
            <person name="Kuo A."/>
            <person name="Liang C."/>
            <person name="Lipzen A."/>
            <person name="Lutzoni F."/>
            <person name="Magnuson J."/>
            <person name="Mondo S."/>
            <person name="Nolan M."/>
            <person name="Ohm R."/>
            <person name="Pangilinan J."/>
            <person name="Park H.-J."/>
            <person name="Ramirez L."/>
            <person name="Alfaro M."/>
            <person name="Sun H."/>
            <person name="Tritt A."/>
            <person name="Yoshinaga Y."/>
            <person name="Zwiers L.-H."/>
            <person name="Turgeon B."/>
            <person name="Goodwin S."/>
            <person name="Spatafora J."/>
            <person name="Crous P."/>
            <person name="Grigoriev I."/>
        </authorList>
    </citation>
    <scope>NUCLEOTIDE SEQUENCE [LARGE SCALE GENOMIC DNA]</scope>
    <source>
        <strain evidence="8">CBS 304.66</strain>
    </source>
</reference>
<keyword evidence="3" id="KW-0274">FAD</keyword>
<dbReference type="InterPro" id="IPR050416">
    <property type="entry name" value="FAD-linked_Oxidoreductase"/>
</dbReference>
<dbReference type="InterPro" id="IPR036318">
    <property type="entry name" value="FAD-bd_PCMH-like_sf"/>
</dbReference>
<dbReference type="PANTHER" id="PTHR42973">
    <property type="entry name" value="BINDING OXIDOREDUCTASE, PUTATIVE (AFU_ORTHOLOGUE AFUA_1G17690)-RELATED"/>
    <property type="match status" value="1"/>
</dbReference>
<dbReference type="Pfam" id="PF08031">
    <property type="entry name" value="BBE"/>
    <property type="match status" value="1"/>
</dbReference>
<organism evidence="7 8">
    <name type="scientific">Lojkania enalia</name>
    <dbReference type="NCBI Taxonomy" id="147567"/>
    <lineage>
        <taxon>Eukaryota</taxon>
        <taxon>Fungi</taxon>
        <taxon>Dikarya</taxon>
        <taxon>Ascomycota</taxon>
        <taxon>Pezizomycotina</taxon>
        <taxon>Dothideomycetes</taxon>
        <taxon>Pleosporomycetidae</taxon>
        <taxon>Pleosporales</taxon>
        <taxon>Pleosporales incertae sedis</taxon>
        <taxon>Lojkania</taxon>
    </lineage>
</organism>
<name>A0A9P4N9A9_9PLEO</name>
<evidence type="ECO:0000313" key="7">
    <source>
        <dbReference type="EMBL" id="KAF2268983.1"/>
    </source>
</evidence>
<dbReference type="InterPro" id="IPR012951">
    <property type="entry name" value="BBE"/>
</dbReference>